<evidence type="ECO:0000256" key="2">
    <source>
        <dbReference type="ARBA" id="ARBA00022475"/>
    </source>
</evidence>
<feature type="transmembrane region" description="Helical" evidence="6">
    <location>
        <begin position="44"/>
        <end position="66"/>
    </location>
</feature>
<dbReference type="OrthoDB" id="196472at2"/>
<evidence type="ECO:0000313" key="8">
    <source>
        <dbReference type="EMBL" id="SFM58467.1"/>
    </source>
</evidence>
<evidence type="ECO:0000313" key="9">
    <source>
        <dbReference type="Proteomes" id="UP000243629"/>
    </source>
</evidence>
<dbReference type="PANTHER" id="PTHR30485:SF2">
    <property type="entry name" value="BLL0597 PROTEIN"/>
    <property type="match status" value="1"/>
</dbReference>
<evidence type="ECO:0000256" key="5">
    <source>
        <dbReference type="ARBA" id="ARBA00023136"/>
    </source>
</evidence>
<dbReference type="AlphaFoldDB" id="A0A1I4S1S3"/>
<dbReference type="RefSeq" id="WP_093475891.1">
    <property type="nucleotide sequence ID" value="NZ_FOUI01000008.1"/>
</dbReference>
<keyword evidence="5 6" id="KW-0472">Membrane</keyword>
<dbReference type="GO" id="GO:0009055">
    <property type="term" value="F:electron transfer activity"/>
    <property type="evidence" value="ECO:0007669"/>
    <property type="project" value="InterPro"/>
</dbReference>
<accession>A0A1I4S1S3</accession>
<evidence type="ECO:0000256" key="6">
    <source>
        <dbReference type="SAM" id="Phobius"/>
    </source>
</evidence>
<dbReference type="InterPro" id="IPR011577">
    <property type="entry name" value="Cyt_b561_bac/Ni-Hgenase"/>
</dbReference>
<keyword evidence="3 6" id="KW-0812">Transmembrane</keyword>
<sequence>MQQVKVWDLPLRLFHWLLVGAVIGALVTVKLGGNAMLWHGRFGLAVLVLLGFRLAWGVLGSTHARFHTFFPTPGRLLAYLRGSWQGLGHNPLGALSVFALIGLFGFQALSGLVASDDIAFSGPLIRAVPSDFSSLMSSWHRRTEEALYLLVGLHVLAIAVYRLRGDNLLGPMLHGRKSLAPGQAAEPARGGGWLALLLALGFAALVWWLASGSWIPAPAPAPSIPAF</sequence>
<feature type="transmembrane region" description="Helical" evidence="6">
    <location>
        <begin position="13"/>
        <end position="32"/>
    </location>
</feature>
<dbReference type="GO" id="GO:0005886">
    <property type="term" value="C:plasma membrane"/>
    <property type="evidence" value="ECO:0007669"/>
    <property type="project" value="UniProtKB-SubCell"/>
</dbReference>
<comment type="subcellular location">
    <subcellularLocation>
        <location evidence="1">Cell membrane</location>
        <topology evidence="1">Multi-pass membrane protein</topology>
    </subcellularLocation>
</comment>
<proteinExistence type="predicted"/>
<dbReference type="PANTHER" id="PTHR30485">
    <property type="entry name" value="NI/FE-HYDROGENASE 1 B-TYPE CYTOCHROME SUBUNIT"/>
    <property type="match status" value="1"/>
</dbReference>
<keyword evidence="2" id="KW-1003">Cell membrane</keyword>
<keyword evidence="9" id="KW-1185">Reference proteome</keyword>
<evidence type="ECO:0000256" key="4">
    <source>
        <dbReference type="ARBA" id="ARBA00022989"/>
    </source>
</evidence>
<evidence type="ECO:0000259" key="7">
    <source>
        <dbReference type="Pfam" id="PF01292"/>
    </source>
</evidence>
<evidence type="ECO:0000256" key="3">
    <source>
        <dbReference type="ARBA" id="ARBA00022692"/>
    </source>
</evidence>
<dbReference type="InterPro" id="IPR051542">
    <property type="entry name" value="Hydrogenase_cytochrome"/>
</dbReference>
<dbReference type="Pfam" id="PF01292">
    <property type="entry name" value="Ni_hydr_CYTB"/>
    <property type="match status" value="1"/>
</dbReference>
<gene>
    <name evidence="8" type="ORF">SAMN05216217_108122</name>
</gene>
<organism evidence="8 9">
    <name type="scientific">Halopseudomonas yangmingensis</name>
    <dbReference type="NCBI Taxonomy" id="1720063"/>
    <lineage>
        <taxon>Bacteria</taxon>
        <taxon>Pseudomonadati</taxon>
        <taxon>Pseudomonadota</taxon>
        <taxon>Gammaproteobacteria</taxon>
        <taxon>Pseudomonadales</taxon>
        <taxon>Pseudomonadaceae</taxon>
        <taxon>Halopseudomonas</taxon>
    </lineage>
</organism>
<dbReference type="InterPro" id="IPR016174">
    <property type="entry name" value="Di-haem_cyt_TM"/>
</dbReference>
<dbReference type="SUPFAM" id="SSF81342">
    <property type="entry name" value="Transmembrane di-heme cytochromes"/>
    <property type="match status" value="1"/>
</dbReference>
<reference evidence="9" key="1">
    <citation type="submission" date="2016-10" db="EMBL/GenBank/DDBJ databases">
        <authorList>
            <person name="Varghese N."/>
            <person name="Submissions S."/>
        </authorList>
    </citation>
    <scope>NUCLEOTIDE SEQUENCE [LARGE SCALE GENOMIC DNA]</scope>
    <source>
        <strain evidence="9">DSM 24213</strain>
    </source>
</reference>
<keyword evidence="4 6" id="KW-1133">Transmembrane helix</keyword>
<dbReference type="GO" id="GO:0020037">
    <property type="term" value="F:heme binding"/>
    <property type="evidence" value="ECO:0007669"/>
    <property type="project" value="TreeGrafter"/>
</dbReference>
<dbReference type="EMBL" id="FOUI01000008">
    <property type="protein sequence ID" value="SFM58467.1"/>
    <property type="molecule type" value="Genomic_DNA"/>
</dbReference>
<feature type="transmembrane region" description="Helical" evidence="6">
    <location>
        <begin position="146"/>
        <end position="163"/>
    </location>
</feature>
<dbReference type="STRING" id="1720063.SAMN05216217_108122"/>
<dbReference type="Proteomes" id="UP000243629">
    <property type="component" value="Unassembled WGS sequence"/>
</dbReference>
<feature type="transmembrane region" description="Helical" evidence="6">
    <location>
        <begin position="92"/>
        <end position="114"/>
    </location>
</feature>
<dbReference type="GO" id="GO:0022904">
    <property type="term" value="P:respiratory electron transport chain"/>
    <property type="evidence" value="ECO:0007669"/>
    <property type="project" value="InterPro"/>
</dbReference>
<protein>
    <submittedName>
        <fullName evidence="8">Cytochrome b</fullName>
    </submittedName>
</protein>
<name>A0A1I4S1S3_9GAMM</name>
<dbReference type="Gene3D" id="1.20.950.20">
    <property type="entry name" value="Transmembrane di-heme cytochromes, Chain C"/>
    <property type="match status" value="1"/>
</dbReference>
<evidence type="ECO:0000256" key="1">
    <source>
        <dbReference type="ARBA" id="ARBA00004651"/>
    </source>
</evidence>
<feature type="domain" description="Cytochrome b561 bacterial/Ni-hydrogenase" evidence="7">
    <location>
        <begin position="6"/>
        <end position="175"/>
    </location>
</feature>
<feature type="transmembrane region" description="Helical" evidence="6">
    <location>
        <begin position="191"/>
        <end position="210"/>
    </location>
</feature>